<dbReference type="InterPro" id="IPR022604">
    <property type="entry name" value="DUF2955"/>
</dbReference>
<evidence type="ECO:0000256" key="5">
    <source>
        <dbReference type="SAM" id="Phobius"/>
    </source>
</evidence>
<dbReference type="OrthoDB" id="6799126at2"/>
<dbReference type="GO" id="GO:0016020">
    <property type="term" value="C:membrane"/>
    <property type="evidence" value="ECO:0007669"/>
    <property type="project" value="UniProtKB-SubCell"/>
</dbReference>
<feature type="transmembrane region" description="Helical" evidence="5">
    <location>
        <begin position="250"/>
        <end position="270"/>
    </location>
</feature>
<dbReference type="KEGG" id="apel:CA267_007675"/>
<feature type="transmembrane region" description="Helical" evidence="5">
    <location>
        <begin position="106"/>
        <end position="123"/>
    </location>
</feature>
<reference evidence="8" key="1">
    <citation type="submission" date="2014-12" db="EMBL/GenBank/DDBJ databases">
        <title>Complete genome sequence of a multi-drug resistant Klebsiella pneumoniae.</title>
        <authorList>
            <person name="Hua X."/>
            <person name="Chen Q."/>
            <person name="Li X."/>
            <person name="Feng Y."/>
            <person name="Ruan Z."/>
            <person name="Yu Y."/>
        </authorList>
    </citation>
    <scope>NUCLEOTIDE SEQUENCE [LARGE SCALE GENOMIC DNA]</scope>
    <source>
        <strain evidence="8">5.12</strain>
    </source>
</reference>
<accession>A0A6M4MCU2</accession>
<dbReference type="Proteomes" id="UP000219285">
    <property type="component" value="Chromosome"/>
</dbReference>
<sequence>MSTDFTVQEQRRLLRIAFGACIGFTISKVMNWPYGVFFTVYPMLLLGMLPKFDSLVAFQFLGSVTITGVEIYLLNIFFSESPLLMTMGVFAVFAVHFRFMAVSSHFMMWASGLISLSVLLHFSSYPGTSLSDMMMATFLATLISVCSAACLYWIIPEKEPVPMPPKQQLSAPQINHRMLMGACLATISFVVFQIFDLKDSLSAQVATVLVLFPMTYQGTLTSAFKRAKGVALGCALGITVQIMMYDLIQYLPLVVLVMFMTVMFAAKLHLIERSGSGMGFGALTTLGILFGQYLQPNADMFYSGLYRLSSVVGALCVLMIVAYYLDGFLNKFAATQNT</sequence>
<reference evidence="7 8" key="2">
    <citation type="submission" date="2020-04" db="EMBL/GenBank/DDBJ databases">
        <title>Complete genome sequence of Alteromonas pelagimontana 5.12T.</title>
        <authorList>
            <person name="Sinha R.K."/>
            <person name="Krishnan K.P."/>
            <person name="Kurian J.P."/>
        </authorList>
    </citation>
    <scope>NUCLEOTIDE SEQUENCE [LARGE SCALE GENOMIC DNA]</scope>
    <source>
        <strain evidence="7 8">5.12</strain>
    </source>
</reference>
<dbReference type="InterPro" id="IPR049453">
    <property type="entry name" value="Memb_transporter_dom"/>
</dbReference>
<dbReference type="Pfam" id="PF13515">
    <property type="entry name" value="FUSC_2"/>
    <property type="match status" value="1"/>
</dbReference>
<dbReference type="PIRSF" id="PIRSF029594">
    <property type="entry name" value="UCP029594"/>
    <property type="match status" value="1"/>
</dbReference>
<keyword evidence="4 5" id="KW-0472">Membrane</keyword>
<dbReference type="InterPro" id="IPR016926">
    <property type="entry name" value="UCP029594"/>
</dbReference>
<evidence type="ECO:0000256" key="3">
    <source>
        <dbReference type="ARBA" id="ARBA00022989"/>
    </source>
</evidence>
<feature type="transmembrane region" description="Helical" evidence="5">
    <location>
        <begin position="135"/>
        <end position="155"/>
    </location>
</feature>
<keyword evidence="2 5" id="KW-0812">Transmembrane</keyword>
<evidence type="ECO:0000259" key="6">
    <source>
        <dbReference type="Pfam" id="PF13515"/>
    </source>
</evidence>
<keyword evidence="3 5" id="KW-1133">Transmembrane helix</keyword>
<feature type="transmembrane region" description="Helical" evidence="5">
    <location>
        <begin position="176"/>
        <end position="195"/>
    </location>
</feature>
<name>A0A6M4MCU2_9ALTE</name>
<feature type="transmembrane region" description="Helical" evidence="5">
    <location>
        <begin position="277"/>
        <end position="294"/>
    </location>
</feature>
<evidence type="ECO:0000256" key="4">
    <source>
        <dbReference type="ARBA" id="ARBA00023136"/>
    </source>
</evidence>
<evidence type="ECO:0000256" key="1">
    <source>
        <dbReference type="ARBA" id="ARBA00004141"/>
    </source>
</evidence>
<dbReference type="RefSeq" id="WP_075608031.1">
    <property type="nucleotide sequence ID" value="NZ_CP052766.1"/>
</dbReference>
<protein>
    <submittedName>
        <fullName evidence="7">DUF2955 domain-containing protein</fullName>
    </submittedName>
</protein>
<feature type="transmembrane region" description="Helical" evidence="5">
    <location>
        <begin position="306"/>
        <end position="325"/>
    </location>
</feature>
<dbReference type="Pfam" id="PF11168">
    <property type="entry name" value="DUF2955"/>
    <property type="match status" value="1"/>
</dbReference>
<evidence type="ECO:0000313" key="7">
    <source>
        <dbReference type="EMBL" id="QJR80668.1"/>
    </source>
</evidence>
<organism evidence="7 8">
    <name type="scientific">Alteromonas pelagimontana</name>
    <dbReference type="NCBI Taxonomy" id="1858656"/>
    <lineage>
        <taxon>Bacteria</taxon>
        <taxon>Pseudomonadati</taxon>
        <taxon>Pseudomonadota</taxon>
        <taxon>Gammaproteobacteria</taxon>
        <taxon>Alteromonadales</taxon>
        <taxon>Alteromonadaceae</taxon>
        <taxon>Alteromonas/Salinimonas group</taxon>
        <taxon>Alteromonas</taxon>
    </lineage>
</organism>
<feature type="domain" description="Integral membrane bound transporter" evidence="6">
    <location>
        <begin position="188"/>
        <end position="319"/>
    </location>
</feature>
<evidence type="ECO:0000256" key="2">
    <source>
        <dbReference type="ARBA" id="ARBA00022692"/>
    </source>
</evidence>
<proteinExistence type="predicted"/>
<gene>
    <name evidence="7" type="ORF">CA267_007675</name>
</gene>
<dbReference type="EMBL" id="CP052766">
    <property type="protein sequence ID" value="QJR80668.1"/>
    <property type="molecule type" value="Genomic_DNA"/>
</dbReference>
<feature type="transmembrane region" description="Helical" evidence="5">
    <location>
        <begin position="56"/>
        <end position="77"/>
    </location>
</feature>
<comment type="subcellular location">
    <subcellularLocation>
        <location evidence="1">Membrane</location>
        <topology evidence="1">Multi-pass membrane protein</topology>
    </subcellularLocation>
</comment>
<dbReference type="AlphaFoldDB" id="A0A6M4MCU2"/>
<keyword evidence="8" id="KW-1185">Reference proteome</keyword>
<evidence type="ECO:0000313" key="8">
    <source>
        <dbReference type="Proteomes" id="UP000219285"/>
    </source>
</evidence>
<feature type="transmembrane region" description="Helical" evidence="5">
    <location>
        <begin position="201"/>
        <end position="220"/>
    </location>
</feature>